<evidence type="ECO:0000256" key="1">
    <source>
        <dbReference type="SAM" id="MobiDB-lite"/>
    </source>
</evidence>
<keyword evidence="2" id="KW-0472">Membrane</keyword>
<evidence type="ECO:0000313" key="4">
    <source>
        <dbReference type="Proteomes" id="UP000051660"/>
    </source>
</evidence>
<feature type="transmembrane region" description="Helical" evidence="2">
    <location>
        <begin position="7"/>
        <end position="26"/>
    </location>
</feature>
<dbReference type="OrthoDB" id="7927554at2"/>
<accession>A0A0R3MW27</accession>
<comment type="caution">
    <text evidence="3">The sequence shown here is derived from an EMBL/GenBank/DDBJ whole genome shotgun (WGS) entry which is preliminary data.</text>
</comment>
<proteinExistence type="predicted"/>
<feature type="compositionally biased region" description="Basic and acidic residues" evidence="1">
    <location>
        <begin position="246"/>
        <end position="262"/>
    </location>
</feature>
<keyword evidence="2" id="KW-1133">Transmembrane helix</keyword>
<dbReference type="RefSeq" id="WP_057859639.1">
    <property type="nucleotide sequence ID" value="NZ_LLYB01000076.1"/>
</dbReference>
<evidence type="ECO:0000313" key="3">
    <source>
        <dbReference type="EMBL" id="KRR22229.1"/>
    </source>
</evidence>
<sequence length="313" mass="33752">MNRVTKGILHIGGGLAVATIVAATMLNQRLDLHHHCDSGFSRLISCTYQRSSKSIGQGTPIFTTPSSTPPTFQPSYVDVTSWAVAHCPQNYIARRLLCAASVTAPVEAASDDPDTGLPVPKPWVLRTAKNSRFIESVHVETPLDLAAALGFYRGALSKRGWKENDGALVEPDRAVIAFTTSDGPALLRLIYQDHRTIADLSRHKSAAANAGILPQPGQVRLRLGNATDEETVITINERTIKLATRAGRDLTDDPETGRRSPDSPEIDLPPGKYKVALKVASDAAQNREFEVAADETWGLLVGPAGIPLPVHLY</sequence>
<dbReference type="AlphaFoldDB" id="A0A0R3MW27"/>
<reference evidence="3 4" key="1">
    <citation type="submission" date="2014-03" db="EMBL/GenBank/DDBJ databases">
        <title>Bradyrhizobium valentinum sp. nov., isolated from effective nodules of Lupinus mariae-josephae, a lupine endemic of basic-lime soils in Eastern Spain.</title>
        <authorList>
            <person name="Duran D."/>
            <person name="Rey L."/>
            <person name="Navarro A."/>
            <person name="Busquets A."/>
            <person name="Imperial J."/>
            <person name="Ruiz-Argueso T."/>
        </authorList>
    </citation>
    <scope>NUCLEOTIDE SEQUENCE [LARGE SCALE GENOMIC DNA]</scope>
    <source>
        <strain evidence="3 4">CCBAU 23086</strain>
    </source>
</reference>
<feature type="region of interest" description="Disordered" evidence="1">
    <location>
        <begin position="245"/>
        <end position="270"/>
    </location>
</feature>
<gene>
    <name evidence="3" type="ORF">CQ14_36635</name>
</gene>
<name>A0A0R3MW27_9BRAD</name>
<keyword evidence="2" id="KW-0812">Transmembrane</keyword>
<evidence type="ECO:0000256" key="2">
    <source>
        <dbReference type="SAM" id="Phobius"/>
    </source>
</evidence>
<protein>
    <submittedName>
        <fullName evidence="3">Uncharacterized protein</fullName>
    </submittedName>
</protein>
<dbReference type="Proteomes" id="UP000051660">
    <property type="component" value="Unassembled WGS sequence"/>
</dbReference>
<dbReference type="EMBL" id="LLYB01000076">
    <property type="protein sequence ID" value="KRR22229.1"/>
    <property type="molecule type" value="Genomic_DNA"/>
</dbReference>
<organism evidence="3 4">
    <name type="scientific">Bradyrhizobium lablabi</name>
    <dbReference type="NCBI Taxonomy" id="722472"/>
    <lineage>
        <taxon>Bacteria</taxon>
        <taxon>Pseudomonadati</taxon>
        <taxon>Pseudomonadota</taxon>
        <taxon>Alphaproteobacteria</taxon>
        <taxon>Hyphomicrobiales</taxon>
        <taxon>Nitrobacteraceae</taxon>
        <taxon>Bradyrhizobium</taxon>
    </lineage>
</organism>